<evidence type="ECO:0000313" key="8">
    <source>
        <dbReference type="EMBL" id="MFD1393683.1"/>
    </source>
</evidence>
<proteinExistence type="inferred from homology"/>
<feature type="transmembrane region" description="Helical" evidence="6">
    <location>
        <begin position="103"/>
        <end position="129"/>
    </location>
</feature>
<dbReference type="InterPro" id="IPR052536">
    <property type="entry name" value="ABC-4_Integral_Memb_Prot"/>
</dbReference>
<comment type="subcellular location">
    <subcellularLocation>
        <location evidence="1 6">Cell membrane</location>
        <topology evidence="1 6">Multi-pass membrane protein</topology>
    </subcellularLocation>
</comment>
<evidence type="ECO:0000313" key="9">
    <source>
        <dbReference type="Proteomes" id="UP001597249"/>
    </source>
</evidence>
<sequence length="668" mass="73168">MVKLIRTNLRRHRTVDRLYVLMAAGMIAVLYAVLALIDAPAVLGRTVDMNDLTAAVPALLVGVLVVILLFTIVFLLYMNAILIERRTGNIRVYRLLGMPGGRLGLSLFCESLVLGGASVMLGVFGGWLFSKFMAMLLLRLMGIHQAVGMLWSPRVAGEIAGLFLVVYAVLGGINALYAGNLALLQGPQAKEQTLPRAASGWRVGVAWLGGVILAVSYLAAFNLVHLTYAMAQRFIGSGGWTLLAVPTVGIIGLYLVFRISLPTLFGWLQKRPQVRRNAVWLLTVADLHKRLVRNAHSLFLTSVLATITMTVLGSGAILYQFGQRSVTRGVALDMVASAPGLRTTYHQLRPQWIRQTVVLPTKLAAGQLHEPAQRTGDGDQALYNVIALSDYTRVRKIQRTLPPLKVAGGQGVMILFGRTLYQHTWLGKSQDWSLTLTRTHQRFSLKQVTSAFPLGEGAYFDRALVVADRDYQALFAPLDSLTAYKLANSPAAHAYAERENNAAPYDYVRAGRAVLAGKKTPRIQQTADAADYSRRALRFRAPMMTEMNVVFGMGLFIVILLGAVFIVATASILLIKQLMIASEERRPRQALRALGIPQAALQRITAGQVGVVFALPLLFGAGNSGLIIRYLSMFLNDPGYLLVTLIILVYVVVYLVFAVLTVRLTERS</sequence>
<keyword evidence="4 6" id="KW-1133">Transmembrane helix</keyword>
<keyword evidence="5 6" id="KW-0472">Membrane</keyword>
<protein>
    <submittedName>
        <fullName evidence="8">FtsX-like permease family protein</fullName>
    </submittedName>
</protein>
<feature type="transmembrane region" description="Helical" evidence="6">
    <location>
        <begin position="18"/>
        <end position="37"/>
    </location>
</feature>
<organism evidence="8 9">
    <name type="scientific">Lacticaseibacillus jixianensis</name>
    <dbReference type="NCBI Taxonomy" id="2486012"/>
    <lineage>
        <taxon>Bacteria</taxon>
        <taxon>Bacillati</taxon>
        <taxon>Bacillota</taxon>
        <taxon>Bacilli</taxon>
        <taxon>Lactobacillales</taxon>
        <taxon>Lactobacillaceae</taxon>
        <taxon>Lacticaseibacillus</taxon>
    </lineage>
</organism>
<feature type="transmembrane region" description="Helical" evidence="6">
    <location>
        <begin position="639"/>
        <end position="662"/>
    </location>
</feature>
<keyword evidence="9" id="KW-1185">Reference proteome</keyword>
<dbReference type="Proteomes" id="UP001597249">
    <property type="component" value="Unassembled WGS sequence"/>
</dbReference>
<comment type="caution">
    <text evidence="8">The sequence shown here is derived from an EMBL/GenBank/DDBJ whole genome shotgun (WGS) entry which is preliminary data.</text>
</comment>
<dbReference type="InterPro" id="IPR027022">
    <property type="entry name" value="ABC_permease_BceB-typ"/>
</dbReference>
<gene>
    <name evidence="8" type="ORF">ACFQ3L_08915</name>
</gene>
<keyword evidence="2 6" id="KW-1003">Cell membrane</keyword>
<dbReference type="PANTHER" id="PTHR46795:SF3">
    <property type="entry name" value="ABC TRANSPORTER PERMEASE"/>
    <property type="match status" value="1"/>
</dbReference>
<evidence type="ECO:0000256" key="5">
    <source>
        <dbReference type="ARBA" id="ARBA00023136"/>
    </source>
</evidence>
<evidence type="ECO:0000256" key="2">
    <source>
        <dbReference type="ARBA" id="ARBA00022475"/>
    </source>
</evidence>
<feature type="transmembrane region" description="Helical" evidence="6">
    <location>
        <begin position="298"/>
        <end position="319"/>
    </location>
</feature>
<dbReference type="PANTHER" id="PTHR46795">
    <property type="entry name" value="ABC TRANSPORTER PERMEASE-RELATED-RELATED"/>
    <property type="match status" value="1"/>
</dbReference>
<evidence type="ECO:0000256" key="4">
    <source>
        <dbReference type="ARBA" id="ARBA00022989"/>
    </source>
</evidence>
<dbReference type="EMBL" id="JBHTMO010000028">
    <property type="protein sequence ID" value="MFD1393683.1"/>
    <property type="molecule type" value="Genomic_DNA"/>
</dbReference>
<dbReference type="PIRSF" id="PIRSF018968">
    <property type="entry name" value="ABC_permease_BceB"/>
    <property type="match status" value="1"/>
</dbReference>
<feature type="domain" description="ABC3 transporter permease C-terminal" evidence="7">
    <location>
        <begin position="63"/>
        <end position="179"/>
    </location>
</feature>
<evidence type="ECO:0000256" key="6">
    <source>
        <dbReference type="PIRNR" id="PIRNR018968"/>
    </source>
</evidence>
<keyword evidence="3 6" id="KW-0812">Transmembrane</keyword>
<evidence type="ECO:0000256" key="1">
    <source>
        <dbReference type="ARBA" id="ARBA00004651"/>
    </source>
</evidence>
<feature type="transmembrane region" description="Helical" evidence="6">
    <location>
        <begin position="57"/>
        <end position="82"/>
    </location>
</feature>
<feature type="transmembrane region" description="Helical" evidence="6">
    <location>
        <begin position="549"/>
        <end position="575"/>
    </location>
</feature>
<accession>A0ABW4BCD9</accession>
<feature type="transmembrane region" description="Helical" evidence="6">
    <location>
        <begin position="240"/>
        <end position="268"/>
    </location>
</feature>
<evidence type="ECO:0000256" key="3">
    <source>
        <dbReference type="ARBA" id="ARBA00022692"/>
    </source>
</evidence>
<feature type="transmembrane region" description="Helical" evidence="6">
    <location>
        <begin position="159"/>
        <end position="184"/>
    </location>
</feature>
<comment type="similarity">
    <text evidence="6">Belongs to the ABC-4 integral membrane protein family.</text>
</comment>
<evidence type="ECO:0000259" key="7">
    <source>
        <dbReference type="Pfam" id="PF02687"/>
    </source>
</evidence>
<keyword evidence="6" id="KW-0813">Transport</keyword>
<dbReference type="RefSeq" id="WP_125585860.1">
    <property type="nucleotide sequence ID" value="NZ_JBHTMO010000028.1"/>
</dbReference>
<name>A0ABW4BCD9_9LACO</name>
<dbReference type="Pfam" id="PF02687">
    <property type="entry name" value="FtsX"/>
    <property type="match status" value="1"/>
</dbReference>
<reference evidence="9" key="1">
    <citation type="journal article" date="2019" name="Int. J. Syst. Evol. Microbiol.">
        <title>The Global Catalogue of Microorganisms (GCM) 10K type strain sequencing project: providing services to taxonomists for standard genome sequencing and annotation.</title>
        <authorList>
            <consortium name="The Broad Institute Genomics Platform"/>
            <consortium name="The Broad Institute Genome Sequencing Center for Infectious Disease"/>
            <person name="Wu L."/>
            <person name="Ma J."/>
        </authorList>
    </citation>
    <scope>NUCLEOTIDE SEQUENCE [LARGE SCALE GENOMIC DNA]</scope>
    <source>
        <strain evidence="9">CCM 8911</strain>
    </source>
</reference>
<feature type="transmembrane region" description="Helical" evidence="6">
    <location>
        <begin position="205"/>
        <end position="228"/>
    </location>
</feature>
<dbReference type="InterPro" id="IPR003838">
    <property type="entry name" value="ABC3_permease_C"/>
</dbReference>